<evidence type="ECO:0000256" key="1">
    <source>
        <dbReference type="SAM" id="MobiDB-lite"/>
    </source>
</evidence>
<protein>
    <submittedName>
        <fullName evidence="2">Uncharacterized protein</fullName>
    </submittedName>
</protein>
<dbReference type="Proteomes" id="UP001163046">
    <property type="component" value="Unassembled WGS sequence"/>
</dbReference>
<reference evidence="2" key="1">
    <citation type="submission" date="2023-01" db="EMBL/GenBank/DDBJ databases">
        <title>Genome assembly of the deep-sea coral Lophelia pertusa.</title>
        <authorList>
            <person name="Herrera S."/>
            <person name="Cordes E."/>
        </authorList>
    </citation>
    <scope>NUCLEOTIDE SEQUENCE</scope>
    <source>
        <strain evidence="2">USNM1676648</strain>
        <tissue evidence="2">Polyp</tissue>
    </source>
</reference>
<proteinExistence type="predicted"/>
<evidence type="ECO:0000313" key="2">
    <source>
        <dbReference type="EMBL" id="KAJ7377611.1"/>
    </source>
</evidence>
<dbReference type="EMBL" id="MU826376">
    <property type="protein sequence ID" value="KAJ7377611.1"/>
    <property type="molecule type" value="Genomic_DNA"/>
</dbReference>
<feature type="compositionally biased region" description="Polar residues" evidence="1">
    <location>
        <begin position="75"/>
        <end position="85"/>
    </location>
</feature>
<gene>
    <name evidence="2" type="ORF">OS493_028171</name>
</gene>
<comment type="caution">
    <text evidence="2">The sequence shown here is derived from an EMBL/GenBank/DDBJ whole genome shotgun (WGS) entry which is preliminary data.</text>
</comment>
<name>A0A9W9Z9F7_9CNID</name>
<keyword evidence="3" id="KW-1185">Reference proteome</keyword>
<sequence length="144" mass="15929">MPGLIMYALTEAERRDDSQDCLVRNNTHVVVPTTVEQRVAEPDEQQSDYQQANGEQSSGPSSSDNETDQAVMMMTNGQEQQSGVQQADGGQVNGLSYSVQETGGHQAQRQIDSLTLKQVVTRLADVATLFRRRDIYRLQAAEAR</sequence>
<accession>A0A9W9Z9F7</accession>
<feature type="compositionally biased region" description="Polar residues" evidence="1">
    <location>
        <begin position="47"/>
        <end position="64"/>
    </location>
</feature>
<dbReference type="AlphaFoldDB" id="A0A9W9Z9F7"/>
<evidence type="ECO:0000313" key="3">
    <source>
        <dbReference type="Proteomes" id="UP001163046"/>
    </source>
</evidence>
<feature type="region of interest" description="Disordered" evidence="1">
    <location>
        <begin position="33"/>
        <end position="97"/>
    </location>
</feature>
<organism evidence="2 3">
    <name type="scientific">Desmophyllum pertusum</name>
    <dbReference type="NCBI Taxonomy" id="174260"/>
    <lineage>
        <taxon>Eukaryota</taxon>
        <taxon>Metazoa</taxon>
        <taxon>Cnidaria</taxon>
        <taxon>Anthozoa</taxon>
        <taxon>Hexacorallia</taxon>
        <taxon>Scleractinia</taxon>
        <taxon>Caryophylliina</taxon>
        <taxon>Caryophylliidae</taxon>
        <taxon>Desmophyllum</taxon>
    </lineage>
</organism>